<keyword evidence="4" id="KW-0560">Oxidoreductase</keyword>
<dbReference type="EC" id="1.1.1.336" evidence="2"/>
<dbReference type="PIRSF" id="PIRSF500136">
    <property type="entry name" value="UDP_ManNAc_DH"/>
    <property type="match status" value="1"/>
</dbReference>
<dbReference type="SUPFAM" id="SSF48179">
    <property type="entry name" value="6-phosphogluconate dehydrogenase C-terminal domain-like"/>
    <property type="match status" value="1"/>
</dbReference>
<dbReference type="GO" id="GO:0089714">
    <property type="term" value="F:UDP-N-acetyl-D-mannosamine dehydrogenase activity"/>
    <property type="evidence" value="ECO:0007669"/>
    <property type="project" value="UniProtKB-EC"/>
</dbReference>
<dbReference type="RefSeq" id="WP_267623793.1">
    <property type="nucleotide sequence ID" value="NZ_JAODIW010000008.1"/>
</dbReference>
<evidence type="ECO:0000256" key="5">
    <source>
        <dbReference type="ARBA" id="ARBA00023027"/>
    </source>
</evidence>
<dbReference type="Proteomes" id="UP001595921">
    <property type="component" value="Unassembled WGS sequence"/>
</dbReference>
<comment type="similarity">
    <text evidence="1 8">Belongs to the UDP-glucose/GDP-mannose dehydrogenase family.</text>
</comment>
<dbReference type="Pfam" id="PF00984">
    <property type="entry name" value="UDPG_MGDP_dh"/>
    <property type="match status" value="1"/>
</dbReference>
<dbReference type="Gene3D" id="3.40.50.720">
    <property type="entry name" value="NAD(P)-binding Rossmann-like Domain"/>
    <property type="match status" value="2"/>
</dbReference>
<evidence type="ECO:0000256" key="1">
    <source>
        <dbReference type="ARBA" id="ARBA00006601"/>
    </source>
</evidence>
<dbReference type="NCBIfam" id="TIGR03026">
    <property type="entry name" value="NDP-sugDHase"/>
    <property type="match status" value="1"/>
</dbReference>
<accession>A0ABD5PCN2</accession>
<dbReference type="SUPFAM" id="SSF52413">
    <property type="entry name" value="UDP-glucose/GDP-mannose dehydrogenase C-terminal domain"/>
    <property type="match status" value="1"/>
</dbReference>
<dbReference type="PANTHER" id="PTHR43491">
    <property type="entry name" value="UDP-N-ACETYL-D-MANNOSAMINE DEHYDROGENASE"/>
    <property type="match status" value="1"/>
</dbReference>
<evidence type="ECO:0000256" key="4">
    <source>
        <dbReference type="ARBA" id="ARBA00023002"/>
    </source>
</evidence>
<evidence type="ECO:0000313" key="11">
    <source>
        <dbReference type="Proteomes" id="UP001595921"/>
    </source>
</evidence>
<evidence type="ECO:0000256" key="6">
    <source>
        <dbReference type="ARBA" id="ARBA00030172"/>
    </source>
</evidence>
<dbReference type="PANTHER" id="PTHR43491:SF2">
    <property type="entry name" value="UDP-N-ACETYL-D-MANNOSAMINE DEHYDROGENASE"/>
    <property type="match status" value="1"/>
</dbReference>
<reference evidence="10 11" key="1">
    <citation type="journal article" date="2019" name="Int. J. Syst. Evol. Microbiol.">
        <title>The Global Catalogue of Microorganisms (GCM) 10K type strain sequencing project: providing services to taxonomists for standard genome sequencing and annotation.</title>
        <authorList>
            <consortium name="The Broad Institute Genomics Platform"/>
            <consortium name="The Broad Institute Genome Sequencing Center for Infectious Disease"/>
            <person name="Wu L."/>
            <person name="Ma J."/>
        </authorList>
    </citation>
    <scope>NUCLEOTIDE SEQUENCE [LARGE SCALE GENOMIC DNA]</scope>
    <source>
        <strain evidence="10 11">CGMCC 1.12553</strain>
    </source>
</reference>
<dbReference type="EMBL" id="JBHSDS010000006">
    <property type="protein sequence ID" value="MFC4358469.1"/>
    <property type="molecule type" value="Genomic_DNA"/>
</dbReference>
<evidence type="ECO:0000256" key="7">
    <source>
        <dbReference type="ARBA" id="ARBA00049130"/>
    </source>
</evidence>
<evidence type="ECO:0000256" key="8">
    <source>
        <dbReference type="PIRNR" id="PIRNR000124"/>
    </source>
</evidence>
<dbReference type="InterPro" id="IPR001732">
    <property type="entry name" value="UDP-Glc/GDP-Man_DH_N"/>
</dbReference>
<name>A0ABD5PCN2_9EURY</name>
<dbReference type="PIRSF" id="PIRSF000124">
    <property type="entry name" value="UDPglc_GDPman_dh"/>
    <property type="match status" value="1"/>
</dbReference>
<evidence type="ECO:0000256" key="2">
    <source>
        <dbReference type="ARBA" id="ARBA00012935"/>
    </source>
</evidence>
<sequence>MKVCVIGLGYVGLPTALLAARNHEVVGVDVDESKVDALDRGEPPLEEPALVDLFHEVEGRFEARTDVVPADAFVIVTPTPLDADTEVADLAAVRAAAEAVEPVLTRDDLVVVESTVPPGTTERLVGRILERSGLERGAFSLAHCPERAIPGDTLNEMVGNARLLGAIDDRSAERAADLYSFVEGDLHRTTPRGAEFVKLMENTYRDVNIALANEFAKIAEELGVDVHRSVDLANEHPRVDVHRPGPGVGGHCITIDPQFLAQSSTHDRLISQARAINDSMAKHVLGLVQGAVGEVPDRDPRVTLLGVAYKGDVGDTRETPARPIARLARNVGFDVRAYDPHVESDADLPVELDSLETATAGSDCLVVVTDHSAFANLDSESLATRMRSPTVVDARAVVDRSRWEAAGFEVVVLGDGSN</sequence>
<keyword evidence="11" id="KW-1185">Reference proteome</keyword>
<gene>
    <name evidence="10" type="ORF">ACFO0N_11015</name>
</gene>
<dbReference type="InterPro" id="IPR036291">
    <property type="entry name" value="NAD(P)-bd_dom_sf"/>
</dbReference>
<dbReference type="InterPro" id="IPR008927">
    <property type="entry name" value="6-PGluconate_DH-like_C_sf"/>
</dbReference>
<organism evidence="10 11">
    <name type="scientific">Halobium salinum</name>
    <dbReference type="NCBI Taxonomy" id="1364940"/>
    <lineage>
        <taxon>Archaea</taxon>
        <taxon>Methanobacteriati</taxon>
        <taxon>Methanobacteriota</taxon>
        <taxon>Stenosarchaea group</taxon>
        <taxon>Halobacteria</taxon>
        <taxon>Halobacteriales</taxon>
        <taxon>Haloferacaceae</taxon>
        <taxon>Halobium</taxon>
    </lineage>
</organism>
<evidence type="ECO:0000256" key="3">
    <source>
        <dbReference type="ARBA" id="ARBA00016796"/>
    </source>
</evidence>
<keyword evidence="5" id="KW-0520">NAD</keyword>
<dbReference type="InterPro" id="IPR014027">
    <property type="entry name" value="UDP-Glc/GDP-Man_DH_C"/>
</dbReference>
<comment type="catalytic activity">
    <reaction evidence="7">
        <text>UDP-N-acetyl-alpha-D-mannosamine + 2 NAD(+) + H2O = UDP-N-acetyl-alpha-D-mannosaminouronate + 2 NADH + 3 H(+)</text>
        <dbReference type="Rhea" id="RHEA:25780"/>
        <dbReference type="ChEBI" id="CHEBI:15377"/>
        <dbReference type="ChEBI" id="CHEBI:15378"/>
        <dbReference type="ChEBI" id="CHEBI:57540"/>
        <dbReference type="ChEBI" id="CHEBI:57945"/>
        <dbReference type="ChEBI" id="CHEBI:68623"/>
        <dbReference type="ChEBI" id="CHEBI:70731"/>
        <dbReference type="EC" id="1.1.1.336"/>
    </reaction>
</comment>
<dbReference type="Pfam" id="PF03720">
    <property type="entry name" value="UDPG_MGDP_dh_C"/>
    <property type="match status" value="1"/>
</dbReference>
<dbReference type="InterPro" id="IPR014026">
    <property type="entry name" value="UDP-Glc/GDP-Man_DH_dimer"/>
</dbReference>
<proteinExistence type="inferred from homology"/>
<dbReference type="InterPro" id="IPR028359">
    <property type="entry name" value="UDP_ManNAc/GlcNAc_DH"/>
</dbReference>
<protein>
    <recommendedName>
        <fullName evidence="3">UDP-N-acetyl-D-mannosamine dehydrogenase</fullName>
        <ecNumber evidence="2">1.1.1.336</ecNumber>
    </recommendedName>
    <alternativeName>
        <fullName evidence="6">UDP-ManNAc 6-dehydrogenase</fullName>
    </alternativeName>
</protein>
<dbReference type="InterPro" id="IPR036220">
    <property type="entry name" value="UDP-Glc/GDP-Man_DH_C_sf"/>
</dbReference>
<dbReference type="SMART" id="SM00984">
    <property type="entry name" value="UDPG_MGDP_dh_C"/>
    <property type="match status" value="1"/>
</dbReference>
<comment type="caution">
    <text evidence="10">The sequence shown here is derived from an EMBL/GenBank/DDBJ whole genome shotgun (WGS) entry which is preliminary data.</text>
</comment>
<feature type="domain" description="UDP-glucose/GDP-mannose dehydrogenase C-terminal" evidence="9">
    <location>
        <begin position="303"/>
        <end position="400"/>
    </location>
</feature>
<dbReference type="SUPFAM" id="SSF51735">
    <property type="entry name" value="NAD(P)-binding Rossmann-fold domains"/>
    <property type="match status" value="1"/>
</dbReference>
<evidence type="ECO:0000259" key="9">
    <source>
        <dbReference type="SMART" id="SM00984"/>
    </source>
</evidence>
<dbReference type="Pfam" id="PF03721">
    <property type="entry name" value="UDPG_MGDP_dh_N"/>
    <property type="match status" value="1"/>
</dbReference>
<dbReference type="InterPro" id="IPR017476">
    <property type="entry name" value="UDP-Glc/GDP-Man"/>
</dbReference>
<dbReference type="AlphaFoldDB" id="A0ABD5PCN2"/>
<evidence type="ECO:0000313" key="10">
    <source>
        <dbReference type="EMBL" id="MFC4358469.1"/>
    </source>
</evidence>